<keyword evidence="3" id="KW-0963">Cytoplasm</keyword>
<evidence type="ECO:0000256" key="4">
    <source>
        <dbReference type="SAM" id="MobiDB-lite"/>
    </source>
</evidence>
<dbReference type="SUPFAM" id="SSF56024">
    <property type="entry name" value="Phospholipase D/nuclease"/>
    <property type="match status" value="1"/>
</dbReference>
<gene>
    <name evidence="6" type="primary">FAM83B</name>
</gene>
<evidence type="ECO:0000256" key="1">
    <source>
        <dbReference type="ARBA" id="ARBA00004496"/>
    </source>
</evidence>
<dbReference type="GeneTree" id="ENSGT00940000157889"/>
<protein>
    <recommendedName>
        <fullName evidence="5">Scaffolding anchor of CK1 domain-containing protein</fullName>
    </recommendedName>
</protein>
<dbReference type="PANTHER" id="PTHR16181:SF29">
    <property type="entry name" value="PROTEIN FAM83A-RELATED"/>
    <property type="match status" value="1"/>
</dbReference>
<dbReference type="GO" id="GO:0019901">
    <property type="term" value="F:protein kinase binding"/>
    <property type="evidence" value="ECO:0007669"/>
    <property type="project" value="TreeGrafter"/>
</dbReference>
<feature type="region of interest" description="Disordered" evidence="4">
    <location>
        <begin position="73"/>
        <end position="103"/>
    </location>
</feature>
<evidence type="ECO:0000313" key="7">
    <source>
        <dbReference type="Proteomes" id="UP000694580"/>
    </source>
</evidence>
<feature type="compositionally biased region" description="Low complexity" evidence="4">
    <location>
        <begin position="90"/>
        <end position="99"/>
    </location>
</feature>
<organism evidence="6 7">
    <name type="scientific">Denticeps clupeoides</name>
    <name type="common">denticle herring</name>
    <dbReference type="NCBI Taxonomy" id="299321"/>
    <lineage>
        <taxon>Eukaryota</taxon>
        <taxon>Metazoa</taxon>
        <taxon>Chordata</taxon>
        <taxon>Craniata</taxon>
        <taxon>Vertebrata</taxon>
        <taxon>Euteleostomi</taxon>
        <taxon>Actinopterygii</taxon>
        <taxon>Neopterygii</taxon>
        <taxon>Teleostei</taxon>
        <taxon>Clupei</taxon>
        <taxon>Clupeiformes</taxon>
        <taxon>Denticipitoidei</taxon>
        <taxon>Denticipitidae</taxon>
        <taxon>Denticeps</taxon>
    </lineage>
</organism>
<dbReference type="Ensembl" id="ENSDCDT00010057755.1">
    <property type="protein sequence ID" value="ENSDCDP00010047516.1"/>
    <property type="gene ID" value="ENSDCDG00010028753.1"/>
</dbReference>
<dbReference type="RefSeq" id="XP_028843838.1">
    <property type="nucleotide sequence ID" value="XM_028988005.1"/>
</dbReference>
<feature type="region of interest" description="Disordered" evidence="4">
    <location>
        <begin position="750"/>
        <end position="847"/>
    </location>
</feature>
<dbReference type="GeneID" id="114795139"/>
<dbReference type="PANTHER" id="PTHR16181">
    <property type="entry name" value="PROTEIN FAM83A-RELATED"/>
    <property type="match status" value="1"/>
</dbReference>
<dbReference type="GO" id="GO:0016020">
    <property type="term" value="C:membrane"/>
    <property type="evidence" value="ECO:0007669"/>
    <property type="project" value="TreeGrafter"/>
</dbReference>
<dbReference type="FunFam" id="3.30.870.10:FF:000004">
    <property type="entry name" value="protein FAM83H isoform X2"/>
    <property type="match status" value="1"/>
</dbReference>
<dbReference type="InterPro" id="IPR012461">
    <property type="entry name" value="SACK1"/>
</dbReference>
<feature type="domain" description="Scaffolding anchor of CK1" evidence="5">
    <location>
        <begin position="21"/>
        <end position="289"/>
    </location>
</feature>
<evidence type="ECO:0000256" key="3">
    <source>
        <dbReference type="ARBA" id="ARBA00022490"/>
    </source>
</evidence>
<feature type="compositionally biased region" description="Polar residues" evidence="4">
    <location>
        <begin position="760"/>
        <end position="776"/>
    </location>
</feature>
<comment type="similarity">
    <text evidence="2">Belongs to the FAM83 family.</text>
</comment>
<proteinExistence type="inferred from homology"/>
<name>A0AAY4DSW0_9TELE</name>
<feature type="compositionally biased region" description="Polar residues" evidence="4">
    <location>
        <begin position="831"/>
        <end position="847"/>
    </location>
</feature>
<reference evidence="6" key="2">
    <citation type="submission" date="2025-08" db="UniProtKB">
        <authorList>
            <consortium name="Ensembl"/>
        </authorList>
    </citation>
    <scope>IDENTIFICATION</scope>
</reference>
<comment type="subcellular location">
    <subcellularLocation>
        <location evidence="1">Cytoplasm</location>
    </subcellularLocation>
</comment>
<dbReference type="Proteomes" id="UP000694580">
    <property type="component" value="Chromosome 8"/>
</dbReference>
<sequence length="932" mass="105425">MLHATTMESNLSLLSSLKEETRPEEYVLPHYKESYRLAIDGLVSGGRDAYEELTKAERTGDFLSEEEILFITKNTDRPSAGSQAEDADGPADSSASSSGTYWPTLSDVHTPDLDLGWPEVAHQRMQTSVDLLFHPPRQNGPTIKEVMRKHIQDAGQVIAVAMDVFTDVDIFKEIVEAATRGVPVYVLLDDYKFKSFLTMAENQDVQIKKLRNMRVRTVKGLEYLCRSGAKFHGLMEQKFLLIDCQTVFFGSYSFMWSYEKINLSMVQVIRGHLVESYDEEFRTLYARSTVPAELMPEGGPSDKRQNGKTDAFSNHIMQPFERTHQLRHTLDAVYKRTCERQGHFKLPMGDMEARMHDFEPLNLPPMVTQNLLAAAEHNGFLKRHSYAGERQDGTAITPQLRYGVSNWNVTGNGYSGPLRIPYSGTGEEHHQVPDRIYRGADVRQSYHGNSKQFLSLQKNMPSLEQTSKSFLRTWRIESYLNNNDALGRDGLEYLEPCEVPENKAPPYLHSRLRSSLVFKSTIPEQPETNSYSNNSSNSMQQNGPYAMPSNAPFPSPMRWNQPEPVEDRPSHDDFLLKRRSLQILDDPRQAMNFNSGRQAYQSVYASLGRARGRLASAEQELLQDDRFKRHSVADPKSNMFRENKECSSYMYNSLMRRQAERQGVHENVANRAYTPNFSEDQRSVSHYDVKRVEQVRPSAESMWQEPPSRTVSATVLDESDKALNHPKKTSGIGSPHFFKSSSKRIKSLLNIPEKKDGSSKSRSSLGPQGKGSSDTILSEDDERRRFGGSANSTKSTDSQKRANGLDLNKPPFGNSSGKSSTPRFSTEELLRSTSTGERTTLTPATGANNAKASLTTRDGWRRDRNGEVRAYSRFEPFSVLDNKSLIAGQSGAAERHRNLLFIKGDRGYHPNPPDNKLGRLFQRMGNFINKNK</sequence>
<accession>A0AAY4DSW0</accession>
<feature type="compositionally biased region" description="Low complexity" evidence="4">
    <location>
        <begin position="529"/>
        <end position="538"/>
    </location>
</feature>
<dbReference type="GO" id="GO:0007165">
    <property type="term" value="P:signal transduction"/>
    <property type="evidence" value="ECO:0007669"/>
    <property type="project" value="TreeGrafter"/>
</dbReference>
<dbReference type="InterPro" id="IPR050944">
    <property type="entry name" value="FAM83"/>
</dbReference>
<reference evidence="6" key="3">
    <citation type="submission" date="2025-09" db="UniProtKB">
        <authorList>
            <consortium name="Ensembl"/>
        </authorList>
    </citation>
    <scope>IDENTIFICATION</scope>
</reference>
<feature type="compositionally biased region" description="Polar residues" evidence="4">
    <location>
        <begin position="813"/>
        <end position="824"/>
    </location>
</feature>
<evidence type="ECO:0000259" key="5">
    <source>
        <dbReference type="Pfam" id="PF07894"/>
    </source>
</evidence>
<keyword evidence="7" id="KW-1185">Reference proteome</keyword>
<dbReference type="GO" id="GO:0005737">
    <property type="term" value="C:cytoplasm"/>
    <property type="evidence" value="ECO:0007669"/>
    <property type="project" value="UniProtKB-SubCell"/>
</dbReference>
<evidence type="ECO:0000313" key="6">
    <source>
        <dbReference type="Ensembl" id="ENSDCDP00010047516.1"/>
    </source>
</evidence>
<dbReference type="AlphaFoldDB" id="A0AAY4DSW0"/>
<dbReference type="Gene3D" id="3.30.870.10">
    <property type="entry name" value="Endonuclease Chain A"/>
    <property type="match status" value="1"/>
</dbReference>
<evidence type="ECO:0000256" key="2">
    <source>
        <dbReference type="ARBA" id="ARBA00006937"/>
    </source>
</evidence>
<feature type="region of interest" description="Disordered" evidence="4">
    <location>
        <begin position="523"/>
        <end position="570"/>
    </location>
</feature>
<reference evidence="6 7" key="1">
    <citation type="submission" date="2020-06" db="EMBL/GenBank/DDBJ databases">
        <authorList>
            <consortium name="Wellcome Sanger Institute Data Sharing"/>
        </authorList>
    </citation>
    <scope>NUCLEOTIDE SEQUENCE [LARGE SCALE GENOMIC DNA]</scope>
</reference>
<dbReference type="Pfam" id="PF07894">
    <property type="entry name" value="SACK1"/>
    <property type="match status" value="1"/>
</dbReference>